<gene>
    <name evidence="3" type="ORF">SEUCBS140593_006301</name>
</gene>
<sequence length="861" mass="92899">MRAEPSAAVPGQPSSSGNLTSDASSKRGQPQASSSSHPERLFYSPNTPASYQPVTGGVYDSEQSTSRDQDSIMPDSCPTAYTLEWGPHMPCTRTPLDVDAVGASRRHATPGSVQVIDQSSVSFIRHAWKCNEDMQSSASAAEAGPSYSQEESSQKLFVIRGTKDEDINRTICSVLDIDPAFLAAHVAGQRYRPRERPWRVGAGKSTTFTASSYVYPQTLTVTLPSSQVPASSRDMGAEGHADGTHTAVVHNSNGNMEQSQDGGEKAPETQAASVTAIEASNTDHISLLAFPRSSKDKTVESPVAMFCRASLWTSARANVLLLDRSPSSTSLEDALFNALDDTGMVDSIEDSDSSSSNGTSAVDTVADSLCNALSGLAYEQWMDFVDTLSSNNRGAKQGWLNKRLFWDMAQYLEQNLATSRVLEKKLLRQKQQWKAHHEQDDTELHSNLESNFSSPDDWRALLSRLERTVALLPLQNYRSPAAVAGTNTARFRAADTSFTVNRTSSGDIDSLTTHGSSEAGVGSKTSDTRRTPAGAINAKRRPSFSQTPEGQNALNRITYMGGILLPFSIIAGVLSMSDPFGPGDRLFWVFWIITLPITGFTLSIIYADDIRKKYIWKPMSHESLQKAINKGEALPAAVAAALARAADKVIDKFSAVETDSDIESEPVLSAVRPAESPDGTGRPARVRVNTNSGPGGPTLYRLSEREQPGITAAVSISRQQPAQSSLAASGPIVSPSGNVEIQTAVAHARARRRLGILGPLRRAWPSSSKPNTDPSAFPDDIEPAIAYDKTAVIEMARPNVDPRIAELFGPPEGINVAAPGCPAILVSEQRKESDPAAWRRQQLGWSGAFQKMSRYLKTRDA</sequence>
<comment type="caution">
    <text evidence="3">The sequence shown here is derived from an EMBL/GenBank/DDBJ whole genome shotgun (WGS) entry which is preliminary data.</text>
</comment>
<evidence type="ECO:0000256" key="2">
    <source>
        <dbReference type="SAM" id="Phobius"/>
    </source>
</evidence>
<keyword evidence="2" id="KW-1133">Transmembrane helix</keyword>
<keyword evidence="2" id="KW-0472">Membrane</keyword>
<protein>
    <submittedName>
        <fullName evidence="3">Uncharacterized protein</fullName>
    </submittedName>
</protein>
<feature type="region of interest" description="Disordered" evidence="1">
    <location>
        <begin position="227"/>
        <end position="272"/>
    </location>
</feature>
<evidence type="ECO:0000313" key="4">
    <source>
        <dbReference type="Proteomes" id="UP001642482"/>
    </source>
</evidence>
<reference evidence="3 4" key="1">
    <citation type="submission" date="2024-01" db="EMBL/GenBank/DDBJ databases">
        <authorList>
            <person name="Allen C."/>
            <person name="Tagirdzhanova G."/>
        </authorList>
    </citation>
    <scope>NUCLEOTIDE SEQUENCE [LARGE SCALE GENOMIC DNA]</scope>
</reference>
<feature type="region of interest" description="Disordered" evidence="1">
    <location>
        <begin position="671"/>
        <end position="698"/>
    </location>
</feature>
<keyword evidence="2" id="KW-0812">Transmembrane</keyword>
<feature type="transmembrane region" description="Helical" evidence="2">
    <location>
        <begin position="588"/>
        <end position="607"/>
    </location>
</feature>
<feature type="transmembrane region" description="Helical" evidence="2">
    <location>
        <begin position="557"/>
        <end position="576"/>
    </location>
</feature>
<organism evidence="3 4">
    <name type="scientific">Sporothrix eucalyptigena</name>
    <dbReference type="NCBI Taxonomy" id="1812306"/>
    <lineage>
        <taxon>Eukaryota</taxon>
        <taxon>Fungi</taxon>
        <taxon>Dikarya</taxon>
        <taxon>Ascomycota</taxon>
        <taxon>Pezizomycotina</taxon>
        <taxon>Sordariomycetes</taxon>
        <taxon>Sordariomycetidae</taxon>
        <taxon>Ophiostomatales</taxon>
        <taxon>Ophiostomataceae</taxon>
        <taxon>Sporothrix</taxon>
    </lineage>
</organism>
<evidence type="ECO:0000313" key="3">
    <source>
        <dbReference type="EMBL" id="CAK7226629.1"/>
    </source>
</evidence>
<accession>A0ABP0C3R7</accession>
<name>A0ABP0C3R7_9PEZI</name>
<feature type="compositionally biased region" description="Polar residues" evidence="1">
    <location>
        <begin position="44"/>
        <end position="53"/>
    </location>
</feature>
<feature type="compositionally biased region" description="Polar residues" evidence="1">
    <location>
        <begin position="249"/>
        <end position="261"/>
    </location>
</feature>
<feature type="compositionally biased region" description="Polar residues" evidence="1">
    <location>
        <begin position="505"/>
        <end position="516"/>
    </location>
</feature>
<dbReference type="EMBL" id="CAWUHD010000067">
    <property type="protein sequence ID" value="CAK7226629.1"/>
    <property type="molecule type" value="Genomic_DNA"/>
</dbReference>
<evidence type="ECO:0000256" key="1">
    <source>
        <dbReference type="SAM" id="MobiDB-lite"/>
    </source>
</evidence>
<dbReference type="Proteomes" id="UP001642482">
    <property type="component" value="Unassembled WGS sequence"/>
</dbReference>
<feature type="compositionally biased region" description="Polar residues" evidence="1">
    <location>
        <begin position="12"/>
        <end position="36"/>
    </location>
</feature>
<feature type="region of interest" description="Disordered" evidence="1">
    <location>
        <begin position="505"/>
        <end position="532"/>
    </location>
</feature>
<proteinExistence type="predicted"/>
<feature type="region of interest" description="Disordered" evidence="1">
    <location>
        <begin position="1"/>
        <end position="75"/>
    </location>
</feature>
<keyword evidence="4" id="KW-1185">Reference proteome</keyword>